<feature type="compositionally biased region" description="Low complexity" evidence="1">
    <location>
        <begin position="17"/>
        <end position="36"/>
    </location>
</feature>
<keyword evidence="2" id="KW-1133">Transmembrane helix</keyword>
<feature type="region of interest" description="Disordered" evidence="1">
    <location>
        <begin position="1"/>
        <end position="42"/>
    </location>
</feature>
<feature type="compositionally biased region" description="Basic and acidic residues" evidence="1">
    <location>
        <begin position="1"/>
        <end position="13"/>
    </location>
</feature>
<dbReference type="RefSeq" id="WP_188757024.1">
    <property type="nucleotide sequence ID" value="NZ_BMJY01000019.1"/>
</dbReference>
<gene>
    <name evidence="3" type="ORF">GCM10010921_28430</name>
</gene>
<protein>
    <submittedName>
        <fullName evidence="3">Uncharacterized protein</fullName>
    </submittedName>
</protein>
<evidence type="ECO:0000313" key="3">
    <source>
        <dbReference type="EMBL" id="GGH49996.1"/>
    </source>
</evidence>
<dbReference type="Proteomes" id="UP000657592">
    <property type="component" value="Unassembled WGS sequence"/>
</dbReference>
<evidence type="ECO:0000256" key="1">
    <source>
        <dbReference type="SAM" id="MobiDB-lite"/>
    </source>
</evidence>
<evidence type="ECO:0000313" key="4">
    <source>
        <dbReference type="Proteomes" id="UP000657592"/>
    </source>
</evidence>
<sequence>MNDATREAGRDPQTEDGGAAPPLEPTAAPTETPRGGASDGPRVRWGAVAGGAAVLVLSLAGWWWTIDPDRFAAGIAAITEALLAADEVTVGVGALVLLGAVLVVVGLVGLTGRARPRSYDVGGRG</sequence>
<reference evidence="3" key="1">
    <citation type="journal article" date="2014" name="Int. J. Syst. Evol. Microbiol.">
        <title>Complete genome sequence of Corynebacterium casei LMG S-19264T (=DSM 44701T), isolated from a smear-ripened cheese.</title>
        <authorList>
            <consortium name="US DOE Joint Genome Institute (JGI-PGF)"/>
            <person name="Walter F."/>
            <person name="Albersmeier A."/>
            <person name="Kalinowski J."/>
            <person name="Ruckert C."/>
        </authorList>
    </citation>
    <scope>NUCLEOTIDE SEQUENCE</scope>
    <source>
        <strain evidence="3">CGMCC 1.15794</strain>
    </source>
</reference>
<proteinExistence type="predicted"/>
<comment type="caution">
    <text evidence="3">The sequence shown here is derived from an EMBL/GenBank/DDBJ whole genome shotgun (WGS) entry which is preliminary data.</text>
</comment>
<evidence type="ECO:0000256" key="2">
    <source>
        <dbReference type="SAM" id="Phobius"/>
    </source>
</evidence>
<feature type="transmembrane region" description="Helical" evidence="2">
    <location>
        <begin position="90"/>
        <end position="110"/>
    </location>
</feature>
<dbReference type="AlphaFoldDB" id="A0A917IHQ0"/>
<reference evidence="3" key="2">
    <citation type="submission" date="2020-09" db="EMBL/GenBank/DDBJ databases">
        <authorList>
            <person name="Sun Q."/>
            <person name="Zhou Y."/>
        </authorList>
    </citation>
    <scope>NUCLEOTIDE SEQUENCE</scope>
    <source>
        <strain evidence="3">CGMCC 1.15794</strain>
    </source>
</reference>
<name>A0A917IHQ0_9MICO</name>
<keyword evidence="2" id="KW-0472">Membrane</keyword>
<organism evidence="3 4">
    <name type="scientific">Microbacterium album</name>
    <dbReference type="NCBI Taxonomy" id="2053191"/>
    <lineage>
        <taxon>Bacteria</taxon>
        <taxon>Bacillati</taxon>
        <taxon>Actinomycetota</taxon>
        <taxon>Actinomycetes</taxon>
        <taxon>Micrococcales</taxon>
        <taxon>Microbacteriaceae</taxon>
        <taxon>Microbacterium</taxon>
    </lineage>
</organism>
<keyword evidence="2" id="KW-0812">Transmembrane</keyword>
<feature type="transmembrane region" description="Helical" evidence="2">
    <location>
        <begin position="43"/>
        <end position="64"/>
    </location>
</feature>
<accession>A0A917IHQ0</accession>
<dbReference type="EMBL" id="BMJY01000019">
    <property type="protein sequence ID" value="GGH49996.1"/>
    <property type="molecule type" value="Genomic_DNA"/>
</dbReference>
<keyword evidence="4" id="KW-1185">Reference proteome</keyword>